<keyword evidence="6" id="KW-0378">Hydrolase</keyword>
<dbReference type="PIRSF" id="PIRSF037237">
    <property type="entry name" value="Peptidase_WD_repeats_DUG2"/>
    <property type="match status" value="1"/>
</dbReference>
<dbReference type="InterPro" id="IPR019775">
    <property type="entry name" value="WD40_repeat_CS"/>
</dbReference>
<dbReference type="PANTHER" id="PTHR43270">
    <property type="entry name" value="BETA-ALA-HIS DIPEPTIDASE"/>
    <property type="match status" value="1"/>
</dbReference>
<keyword evidence="5" id="KW-0677">Repeat</keyword>
<dbReference type="InterPro" id="IPR036264">
    <property type="entry name" value="Bact_exopeptidase_dim_dom"/>
</dbReference>
<dbReference type="Gene3D" id="3.30.70.360">
    <property type="match status" value="1"/>
</dbReference>
<evidence type="ECO:0000256" key="2">
    <source>
        <dbReference type="ARBA" id="ARBA00022574"/>
    </source>
</evidence>
<keyword evidence="4" id="KW-0479">Metal-binding</keyword>
<dbReference type="PANTHER" id="PTHR43270:SF8">
    <property type="entry name" value="DI- AND TRIPEPTIDASE DUG2-RELATED"/>
    <property type="match status" value="1"/>
</dbReference>
<accession>A0A0V1PW23</accession>
<proteinExistence type="inferred from homology"/>
<dbReference type="SUPFAM" id="SSF50978">
    <property type="entry name" value="WD40 repeat-like"/>
    <property type="match status" value="1"/>
</dbReference>
<dbReference type="Proteomes" id="UP000054251">
    <property type="component" value="Unassembled WGS sequence"/>
</dbReference>
<evidence type="ECO:0000256" key="1">
    <source>
        <dbReference type="ARBA" id="ARBA00006247"/>
    </source>
</evidence>
<dbReference type="GeneID" id="26840785"/>
<dbReference type="GO" id="GO:0006508">
    <property type="term" value="P:proteolysis"/>
    <property type="evidence" value="ECO:0007669"/>
    <property type="project" value="UniProtKB-KW"/>
</dbReference>
<comment type="caution">
    <text evidence="9">The sequence shown here is derived from an EMBL/GenBank/DDBJ whole genome shotgun (WGS) entry which is preliminary data.</text>
</comment>
<dbReference type="InterPro" id="IPR051458">
    <property type="entry name" value="Cyt/Met_Dipeptidase"/>
</dbReference>
<dbReference type="SMART" id="SM00320">
    <property type="entry name" value="WD40"/>
    <property type="match status" value="6"/>
</dbReference>
<organism evidence="9 10">
    <name type="scientific">Debaryomyces fabryi</name>
    <dbReference type="NCBI Taxonomy" id="58627"/>
    <lineage>
        <taxon>Eukaryota</taxon>
        <taxon>Fungi</taxon>
        <taxon>Dikarya</taxon>
        <taxon>Ascomycota</taxon>
        <taxon>Saccharomycotina</taxon>
        <taxon>Pichiomycetes</taxon>
        <taxon>Debaryomycetaceae</taxon>
        <taxon>Debaryomyces</taxon>
    </lineage>
</organism>
<dbReference type="PROSITE" id="PS00678">
    <property type="entry name" value="WD_REPEATS_1"/>
    <property type="match status" value="1"/>
</dbReference>
<dbReference type="InterPro" id="IPR002933">
    <property type="entry name" value="Peptidase_M20"/>
</dbReference>
<dbReference type="OrthoDB" id="7832001at2759"/>
<dbReference type="GO" id="GO:0008233">
    <property type="term" value="F:peptidase activity"/>
    <property type="evidence" value="ECO:0007669"/>
    <property type="project" value="UniProtKB-KW"/>
</dbReference>
<dbReference type="RefSeq" id="XP_015466551.1">
    <property type="nucleotide sequence ID" value="XM_015612605.1"/>
</dbReference>
<comment type="similarity">
    <text evidence="1">Belongs to the peptidase M20A family.</text>
</comment>
<evidence type="ECO:0000313" key="9">
    <source>
        <dbReference type="EMBL" id="KSA00449.1"/>
    </source>
</evidence>
<reference evidence="9 10" key="1">
    <citation type="submission" date="2015-11" db="EMBL/GenBank/DDBJ databases">
        <title>The genome of Debaryomyces fabryi.</title>
        <authorList>
            <person name="Tafer H."/>
            <person name="Lopandic K."/>
        </authorList>
    </citation>
    <scope>NUCLEOTIDE SEQUENCE [LARGE SCALE GENOMIC DNA]</scope>
    <source>
        <strain evidence="9 10">CBS 789</strain>
    </source>
</reference>
<dbReference type="GO" id="GO:0006751">
    <property type="term" value="P:glutathione catabolic process"/>
    <property type="evidence" value="ECO:0007669"/>
    <property type="project" value="InterPro"/>
</dbReference>
<evidence type="ECO:0000256" key="4">
    <source>
        <dbReference type="ARBA" id="ARBA00022723"/>
    </source>
</evidence>
<dbReference type="PROSITE" id="PS50082">
    <property type="entry name" value="WD_REPEATS_2"/>
    <property type="match status" value="1"/>
</dbReference>
<feature type="domain" description="Peptidase M20 dimerisation" evidence="8">
    <location>
        <begin position="698"/>
        <end position="845"/>
    </location>
</feature>
<dbReference type="InterPro" id="IPR017149">
    <property type="entry name" value="GSH_degradosome_Dug2"/>
</dbReference>
<evidence type="ECO:0000256" key="6">
    <source>
        <dbReference type="ARBA" id="ARBA00022801"/>
    </source>
</evidence>
<dbReference type="SUPFAM" id="SSF55031">
    <property type="entry name" value="Bacterial exopeptidase dimerisation domain"/>
    <property type="match status" value="1"/>
</dbReference>
<evidence type="ECO:0000256" key="7">
    <source>
        <dbReference type="PROSITE-ProRule" id="PRU00221"/>
    </source>
</evidence>
<dbReference type="InterPro" id="IPR001680">
    <property type="entry name" value="WD40_rpt"/>
</dbReference>
<dbReference type="GO" id="GO:0046872">
    <property type="term" value="F:metal ion binding"/>
    <property type="evidence" value="ECO:0007669"/>
    <property type="project" value="UniProtKB-KW"/>
</dbReference>
<keyword evidence="10" id="KW-1185">Reference proteome</keyword>
<keyword evidence="3" id="KW-0645">Protease</keyword>
<dbReference type="Pfam" id="PF00400">
    <property type="entry name" value="WD40"/>
    <property type="match status" value="1"/>
</dbReference>
<dbReference type="Pfam" id="PF01546">
    <property type="entry name" value="Peptidase_M20"/>
    <property type="match status" value="1"/>
</dbReference>
<dbReference type="InterPro" id="IPR036322">
    <property type="entry name" value="WD40_repeat_dom_sf"/>
</dbReference>
<evidence type="ECO:0000256" key="3">
    <source>
        <dbReference type="ARBA" id="ARBA00022670"/>
    </source>
</evidence>
<dbReference type="InterPro" id="IPR015943">
    <property type="entry name" value="WD40/YVTN_repeat-like_dom_sf"/>
</dbReference>
<keyword evidence="2 7" id="KW-0853">WD repeat</keyword>
<dbReference type="Gene3D" id="3.40.630.10">
    <property type="entry name" value="Zn peptidases"/>
    <property type="match status" value="1"/>
</dbReference>
<dbReference type="Pfam" id="PF07687">
    <property type="entry name" value="M20_dimer"/>
    <property type="match status" value="1"/>
</dbReference>
<dbReference type="Gene3D" id="2.130.10.10">
    <property type="entry name" value="YVTN repeat-like/Quinoprotein amine dehydrogenase"/>
    <property type="match status" value="2"/>
</dbReference>
<gene>
    <name evidence="9" type="ORF">AC631_03776</name>
</gene>
<dbReference type="InterPro" id="IPR011650">
    <property type="entry name" value="Peptidase_M20_dimer"/>
</dbReference>
<evidence type="ECO:0000259" key="8">
    <source>
        <dbReference type="Pfam" id="PF07687"/>
    </source>
</evidence>
<protein>
    <recommendedName>
        <fullName evidence="8">Peptidase M20 dimerisation domain-containing protein</fullName>
    </recommendedName>
</protein>
<dbReference type="PROSITE" id="PS50294">
    <property type="entry name" value="WD_REPEATS_REGION"/>
    <property type="match status" value="1"/>
</dbReference>
<dbReference type="SUPFAM" id="SSF53187">
    <property type="entry name" value="Zn-dependent exopeptidases"/>
    <property type="match status" value="1"/>
</dbReference>
<evidence type="ECO:0000313" key="10">
    <source>
        <dbReference type="Proteomes" id="UP000054251"/>
    </source>
</evidence>
<feature type="repeat" description="WD" evidence="7">
    <location>
        <begin position="116"/>
        <end position="150"/>
    </location>
</feature>
<dbReference type="EMBL" id="LMYN01000087">
    <property type="protein sequence ID" value="KSA00449.1"/>
    <property type="molecule type" value="Genomic_DNA"/>
</dbReference>
<sequence length="957" mass="106819">MAFNGNIHEAEYVPIPARVRLPINSTSGSSASTPARIPTPVKSPNLTVASLSRDNSTNTPVDRFPNLIHKWSHTHSILCVVPSPRRNLIFCGTQNSKILVFDIVNYSLKYEIKCGNSDHSASILCLSIDESEDYLFSAGSDSLIKVWDLSMVNNNANHPIHCTHIIYLLVDIGDVFSICWSDSLSTLFIGAQNASILWCKLSLYSSSISDSQSTIDRLPHFRYDKFFDSKGPGGSINNLQSKHQILKSTSLETSNSVSPKLIEVSNDNIIRFAHNGYVYCMNHFDFKGTSNDFTKNYATQFENLLISGGGDGLVIIWGASSINNKVSLEKLKVLRNNESVLSMTIQDSYLYVGLSEPCINVWDLMTFQLIRSIHFSNSQQAKNNYDEVLSLGIYNDCIFKASNLGGLIKFSSKTNPTSIAPSEYGNLNPDRSSLVIITEEDDNYNSEFNKSSVENGSVLAVKIFTSTSGVTYLVSGGHKALCLWDITKLGSNNRHSSDSNSLLSNLVDNENLLKSLKRFISYKTILKFPALYLEDSRRCSQFLTNLLVNLGATVTKLLPVPNSNPVVYSCFSSNSPDKPKQAKRILWYGHYDVVDATADSNSWSTDPFCLTARDGNLYARGVSDNKGPILAAIYAVSELFHNRELSCDVVFIIEGEEECGSIGFQDVINENKELIGDIDWIMLSNSYWLDDETPCLNYGLRGVINASITINSDKPDRHSGVDGGVLKEPTMDLIQILGQLMNPFNNNINIPNFYDDVLSLSDREIEIYQKIENTATMKNIKNQDFKSLMAKWRNPSLTIHNIQVSGPNNNTVIPQLAKASVSIRIVPNQDLEKIKKLLIKTLNESFNKLETDNHLLINIFHEAEPWLGDPYNLVYKILYDKIRSNWGPDVPEPLFIREGGTIPSIRFLEKCFDACAAQIPCGQASDNAHLKDEKLRILNLFKLRDILADTLKELGKK</sequence>
<evidence type="ECO:0000256" key="5">
    <source>
        <dbReference type="ARBA" id="ARBA00022737"/>
    </source>
</evidence>
<name>A0A0V1PW23_9ASCO</name>
<dbReference type="AlphaFoldDB" id="A0A0V1PW23"/>